<keyword evidence="3" id="KW-1185">Reference proteome</keyword>
<sequence length="299" mass="31429">MARSVVLHGSWRVTVVRKDSDWAQRIVVTGAVSGVVPGVVGASETMSGDRWCLAVEHDFGGGWQASEYVHADPVKDRDGRASRIVASKDHYWPGDSHPDDLVLLLDHVGGTFEVAGLPLLVGDGLREGTQDVRFLAVTVRNSGWRPFGYDAVLDVSDAGRDTLARSGVVVEETWKPEALRETGQEAYGRAVGVPPLGPGEHGVVYFPVHADPALRADGADVEFVLTGAGGRERQVARMAGGPPPVQRPAVTSSGLIVCGDVSVHASTRPPVASPPPGTAARREARASDASVASGGHIPH</sequence>
<proteinExistence type="predicted"/>
<evidence type="ECO:0000313" key="3">
    <source>
        <dbReference type="Proteomes" id="UP000316096"/>
    </source>
</evidence>
<gene>
    <name evidence="2" type="ORF">FB559_1955</name>
</gene>
<dbReference type="Proteomes" id="UP000316096">
    <property type="component" value="Unassembled WGS sequence"/>
</dbReference>
<evidence type="ECO:0000313" key="2">
    <source>
        <dbReference type="EMBL" id="TQL96427.1"/>
    </source>
</evidence>
<protein>
    <submittedName>
        <fullName evidence="2">Uncharacterized protein</fullName>
    </submittedName>
</protein>
<dbReference type="OrthoDB" id="4286622at2"/>
<dbReference type="RefSeq" id="WP_141955285.1">
    <property type="nucleotide sequence ID" value="NZ_VFOZ01000001.1"/>
</dbReference>
<dbReference type="EMBL" id="VFOZ01000001">
    <property type="protein sequence ID" value="TQL96427.1"/>
    <property type="molecule type" value="Genomic_DNA"/>
</dbReference>
<dbReference type="AlphaFoldDB" id="A0A543CHM5"/>
<reference evidence="2 3" key="1">
    <citation type="submission" date="2019-06" db="EMBL/GenBank/DDBJ databases">
        <title>Sequencing the genomes of 1000 actinobacteria strains.</title>
        <authorList>
            <person name="Klenk H.-P."/>
        </authorList>
    </citation>
    <scope>NUCLEOTIDE SEQUENCE [LARGE SCALE GENOMIC DNA]</scope>
    <source>
        <strain evidence="2 3">DSM 102200</strain>
    </source>
</reference>
<name>A0A543CHM5_9ACTN</name>
<evidence type="ECO:0000256" key="1">
    <source>
        <dbReference type="SAM" id="MobiDB-lite"/>
    </source>
</evidence>
<comment type="caution">
    <text evidence="2">The sequence shown here is derived from an EMBL/GenBank/DDBJ whole genome shotgun (WGS) entry which is preliminary data.</text>
</comment>
<organism evidence="2 3">
    <name type="scientific">Actinoallomurus bryophytorum</name>
    <dbReference type="NCBI Taxonomy" id="1490222"/>
    <lineage>
        <taxon>Bacteria</taxon>
        <taxon>Bacillati</taxon>
        <taxon>Actinomycetota</taxon>
        <taxon>Actinomycetes</taxon>
        <taxon>Streptosporangiales</taxon>
        <taxon>Thermomonosporaceae</taxon>
        <taxon>Actinoallomurus</taxon>
    </lineage>
</organism>
<feature type="region of interest" description="Disordered" evidence="1">
    <location>
        <begin position="265"/>
        <end position="299"/>
    </location>
</feature>
<accession>A0A543CHM5</accession>